<dbReference type="InterPro" id="IPR007168">
    <property type="entry name" value="Phageshock_PspC_N"/>
</dbReference>
<keyword evidence="2" id="KW-1003">Cell membrane</keyword>
<evidence type="ECO:0000256" key="3">
    <source>
        <dbReference type="ARBA" id="ARBA00022692"/>
    </source>
</evidence>
<evidence type="ECO:0000256" key="6">
    <source>
        <dbReference type="SAM" id="Phobius"/>
    </source>
</evidence>
<dbReference type="PANTHER" id="PTHR33885:SF3">
    <property type="entry name" value="PHAGE SHOCK PROTEIN C"/>
    <property type="match status" value="1"/>
</dbReference>
<evidence type="ECO:0000259" key="7">
    <source>
        <dbReference type="Pfam" id="PF04024"/>
    </source>
</evidence>
<evidence type="ECO:0000256" key="5">
    <source>
        <dbReference type="ARBA" id="ARBA00023136"/>
    </source>
</evidence>
<keyword evidence="3 6" id="KW-0812">Transmembrane</keyword>
<dbReference type="InterPro" id="IPR052027">
    <property type="entry name" value="PspC"/>
</dbReference>
<feature type="transmembrane region" description="Helical" evidence="6">
    <location>
        <begin position="34"/>
        <end position="57"/>
    </location>
</feature>
<name>A0A6N3E182_9CLOT</name>
<evidence type="ECO:0000256" key="2">
    <source>
        <dbReference type="ARBA" id="ARBA00022475"/>
    </source>
</evidence>
<reference evidence="8" key="1">
    <citation type="submission" date="2019-11" db="EMBL/GenBank/DDBJ databases">
        <authorList>
            <person name="Feng L."/>
        </authorList>
    </citation>
    <scope>NUCLEOTIDE SEQUENCE</scope>
    <source>
        <strain evidence="8">CTertiumLFYP3</strain>
    </source>
</reference>
<proteinExistence type="predicted"/>
<accession>A0A6N3E182</accession>
<dbReference type="GO" id="GO:0005886">
    <property type="term" value="C:plasma membrane"/>
    <property type="evidence" value="ECO:0007669"/>
    <property type="project" value="UniProtKB-SubCell"/>
</dbReference>
<dbReference type="Pfam" id="PF04024">
    <property type="entry name" value="PspC"/>
    <property type="match status" value="1"/>
</dbReference>
<dbReference type="AlphaFoldDB" id="A0A6N3E182"/>
<evidence type="ECO:0000313" key="8">
    <source>
        <dbReference type="EMBL" id="VYU33369.1"/>
    </source>
</evidence>
<evidence type="ECO:0000256" key="1">
    <source>
        <dbReference type="ARBA" id="ARBA00004162"/>
    </source>
</evidence>
<comment type="subcellular location">
    <subcellularLocation>
        <location evidence="1">Cell membrane</location>
        <topology evidence="1">Single-pass membrane protein</topology>
    </subcellularLocation>
</comment>
<gene>
    <name evidence="8" type="primary">pspC_2</name>
    <name evidence="8" type="ORF">CTLFYP3_02088</name>
</gene>
<feature type="domain" description="Phage shock protein PspC N-terminal" evidence="7">
    <location>
        <begin position="3"/>
        <end position="60"/>
    </location>
</feature>
<organism evidence="8">
    <name type="scientific">Clostridium tertium</name>
    <dbReference type="NCBI Taxonomy" id="1559"/>
    <lineage>
        <taxon>Bacteria</taxon>
        <taxon>Bacillati</taxon>
        <taxon>Bacillota</taxon>
        <taxon>Clostridia</taxon>
        <taxon>Eubacteriales</taxon>
        <taxon>Clostridiaceae</taxon>
        <taxon>Clostridium</taxon>
    </lineage>
</organism>
<keyword evidence="4 6" id="KW-1133">Transmembrane helix</keyword>
<sequence length="63" mass="6944">MTKKLYRIREGKLIAGVCGGIAQYFDVDSKIVRLLCGVFCAAYGSGILAYIIFAIFIPKEPKN</sequence>
<protein>
    <submittedName>
        <fullName evidence="8">Phage shock protein C</fullName>
    </submittedName>
</protein>
<dbReference type="PANTHER" id="PTHR33885">
    <property type="entry name" value="PHAGE SHOCK PROTEIN C"/>
    <property type="match status" value="1"/>
</dbReference>
<evidence type="ECO:0000256" key="4">
    <source>
        <dbReference type="ARBA" id="ARBA00022989"/>
    </source>
</evidence>
<dbReference type="EMBL" id="CACRTO010000020">
    <property type="protein sequence ID" value="VYU33369.1"/>
    <property type="molecule type" value="Genomic_DNA"/>
</dbReference>
<dbReference type="RefSeq" id="WP_156626541.1">
    <property type="nucleotide sequence ID" value="NZ_CACRTO010000020.1"/>
</dbReference>
<keyword evidence="5 6" id="KW-0472">Membrane</keyword>